<evidence type="ECO:0000256" key="3">
    <source>
        <dbReference type="ARBA" id="ARBA00022741"/>
    </source>
</evidence>
<feature type="binding site" evidence="6">
    <location>
        <position position="63"/>
    </location>
    <ligand>
        <name>ATP</name>
        <dbReference type="ChEBI" id="CHEBI:30616"/>
    </ligand>
</feature>
<dbReference type="InterPro" id="IPR011009">
    <property type="entry name" value="Kinase-like_dom_sf"/>
</dbReference>
<evidence type="ECO:0000259" key="8">
    <source>
        <dbReference type="PROSITE" id="PS50011"/>
    </source>
</evidence>
<evidence type="ECO:0000256" key="1">
    <source>
        <dbReference type="ARBA" id="ARBA00022527"/>
    </source>
</evidence>
<dbReference type="SUPFAM" id="SSF56112">
    <property type="entry name" value="Protein kinase-like (PK-like)"/>
    <property type="match status" value="1"/>
</dbReference>
<dbReference type="PANTHER" id="PTHR24346:SF82">
    <property type="entry name" value="KP78A-RELATED"/>
    <property type="match status" value="1"/>
</dbReference>
<name>A0A7I4Z5P9_HAECO</name>
<dbReference type="PROSITE" id="PS00108">
    <property type="entry name" value="PROTEIN_KINASE_ST"/>
    <property type="match status" value="1"/>
</dbReference>
<keyword evidence="4" id="KW-0418">Kinase</keyword>
<evidence type="ECO:0000256" key="2">
    <source>
        <dbReference type="ARBA" id="ARBA00022679"/>
    </source>
</evidence>
<dbReference type="Pfam" id="PF00069">
    <property type="entry name" value="Pkinase"/>
    <property type="match status" value="1"/>
</dbReference>
<accession>A0A7I4Z5P9</accession>
<evidence type="ECO:0000313" key="10">
    <source>
        <dbReference type="WBParaSite" id="HCON_00192450-00001"/>
    </source>
</evidence>
<dbReference type="PIRSF" id="PIRSF000654">
    <property type="entry name" value="Integrin-linked_kinase"/>
    <property type="match status" value="1"/>
</dbReference>
<keyword evidence="3 6" id="KW-0547">Nucleotide-binding</keyword>
<evidence type="ECO:0000256" key="4">
    <source>
        <dbReference type="ARBA" id="ARBA00022777"/>
    </source>
</evidence>
<dbReference type="InterPro" id="IPR017441">
    <property type="entry name" value="Protein_kinase_ATP_BS"/>
</dbReference>
<dbReference type="Proteomes" id="UP000025227">
    <property type="component" value="Unplaced"/>
</dbReference>
<dbReference type="AlphaFoldDB" id="A0A7I4Z5P9"/>
<dbReference type="GO" id="GO:0035556">
    <property type="term" value="P:intracellular signal transduction"/>
    <property type="evidence" value="ECO:0007669"/>
    <property type="project" value="TreeGrafter"/>
</dbReference>
<comment type="similarity">
    <text evidence="7">Belongs to the protein kinase superfamily.</text>
</comment>
<organism evidence="9 10">
    <name type="scientific">Haemonchus contortus</name>
    <name type="common">Barber pole worm</name>
    <dbReference type="NCBI Taxonomy" id="6289"/>
    <lineage>
        <taxon>Eukaryota</taxon>
        <taxon>Metazoa</taxon>
        <taxon>Ecdysozoa</taxon>
        <taxon>Nematoda</taxon>
        <taxon>Chromadorea</taxon>
        <taxon>Rhabditida</taxon>
        <taxon>Rhabditina</taxon>
        <taxon>Rhabditomorpha</taxon>
        <taxon>Strongyloidea</taxon>
        <taxon>Trichostrongylidae</taxon>
        <taxon>Haemonchus</taxon>
    </lineage>
</organism>
<dbReference type="PROSITE" id="PS50011">
    <property type="entry name" value="PROTEIN_KINASE_DOM"/>
    <property type="match status" value="1"/>
</dbReference>
<dbReference type="GO" id="GO:0050321">
    <property type="term" value="F:tau-protein kinase activity"/>
    <property type="evidence" value="ECO:0007669"/>
    <property type="project" value="TreeGrafter"/>
</dbReference>
<dbReference type="GO" id="GO:0000226">
    <property type="term" value="P:microtubule cytoskeleton organization"/>
    <property type="evidence" value="ECO:0007669"/>
    <property type="project" value="TreeGrafter"/>
</dbReference>
<dbReference type="Gene3D" id="1.10.510.10">
    <property type="entry name" value="Transferase(Phosphotransferase) domain 1"/>
    <property type="match status" value="1"/>
</dbReference>
<keyword evidence="1 7" id="KW-0723">Serine/threonine-protein kinase</keyword>
<keyword evidence="9" id="KW-1185">Reference proteome</keyword>
<dbReference type="InterPro" id="IPR008271">
    <property type="entry name" value="Ser/Thr_kinase_AS"/>
</dbReference>
<reference evidence="10" key="1">
    <citation type="submission" date="2020-12" db="UniProtKB">
        <authorList>
            <consortium name="WormBaseParasite"/>
        </authorList>
    </citation>
    <scope>IDENTIFICATION</scope>
    <source>
        <strain evidence="10">MHco3</strain>
    </source>
</reference>
<protein>
    <submittedName>
        <fullName evidence="10">Protein kinase domain-containing protein</fullName>
    </submittedName>
</protein>
<evidence type="ECO:0000313" key="9">
    <source>
        <dbReference type="Proteomes" id="UP000025227"/>
    </source>
</evidence>
<dbReference type="FunFam" id="1.10.510.10:FF:000658">
    <property type="entry name" value="Protein CBG12184"/>
    <property type="match status" value="1"/>
</dbReference>
<evidence type="ECO:0000256" key="7">
    <source>
        <dbReference type="RuleBase" id="RU000304"/>
    </source>
</evidence>
<dbReference type="PANTHER" id="PTHR24346">
    <property type="entry name" value="MAP/MICROTUBULE AFFINITY-REGULATING KINASE"/>
    <property type="match status" value="1"/>
</dbReference>
<dbReference type="WBParaSite" id="HCON_00192450-00001">
    <property type="protein sequence ID" value="HCON_00192450-00001"/>
    <property type="gene ID" value="HCON_00192450"/>
</dbReference>
<dbReference type="GO" id="GO:0005524">
    <property type="term" value="F:ATP binding"/>
    <property type="evidence" value="ECO:0007669"/>
    <property type="project" value="UniProtKB-UniRule"/>
</dbReference>
<feature type="domain" description="Protein kinase" evidence="8">
    <location>
        <begin position="35"/>
        <end position="286"/>
    </location>
</feature>
<evidence type="ECO:0000256" key="5">
    <source>
        <dbReference type="ARBA" id="ARBA00022840"/>
    </source>
</evidence>
<dbReference type="GO" id="GO:0005737">
    <property type="term" value="C:cytoplasm"/>
    <property type="evidence" value="ECO:0007669"/>
    <property type="project" value="TreeGrafter"/>
</dbReference>
<dbReference type="PROSITE" id="PS00107">
    <property type="entry name" value="PROTEIN_KINASE_ATP"/>
    <property type="match status" value="1"/>
</dbReference>
<evidence type="ECO:0000256" key="6">
    <source>
        <dbReference type="PROSITE-ProRule" id="PRU10141"/>
    </source>
</evidence>
<dbReference type="InterPro" id="IPR000719">
    <property type="entry name" value="Prot_kinase_dom"/>
</dbReference>
<proteinExistence type="inferred from homology"/>
<sequence>MSTGEILSSGAHTETMDADPDYKSLLAKLEREHRIKINDFLGKGSYSQVMKGVIDNKLNTAVKIVDTRVPSEYVRKFLPREVALVQNLKHDCIVRVYQIFEITHYTIFVTEYCDGGDLLRKIKKCKRVPEPEAKQIFRQLVEALMYLQNCDIVHRDLKCENVLLDRNENVKLGDFGFARYLKPNQKSSTFCGSRAYVAPEILRAIAYSGPPVDIWSAGIVLYVMVTGVMPYDDRHPQKMVERQLAHKIRFPKVELSVQVKSLIYEILHPYPPSRPTYKAICSSEWLKNTAYSFKEGTEASSAHSQ</sequence>
<keyword evidence="2" id="KW-0808">Transferase</keyword>
<dbReference type="OrthoDB" id="193931at2759"/>
<dbReference type="SMART" id="SM00220">
    <property type="entry name" value="S_TKc"/>
    <property type="match status" value="1"/>
</dbReference>
<dbReference type="OMA" id="HKDIKCE"/>
<keyword evidence="5 6" id="KW-0067">ATP-binding</keyword>